<evidence type="ECO:0000313" key="2">
    <source>
        <dbReference type="Proteomes" id="UP000234789"/>
    </source>
</evidence>
<evidence type="ECO:0000313" key="1">
    <source>
        <dbReference type="EMBL" id="PLT44297.1"/>
    </source>
</evidence>
<dbReference type="AlphaFoldDB" id="A0A2N5N1T1"/>
<dbReference type="Proteomes" id="UP000234789">
    <property type="component" value="Unassembled WGS sequence"/>
</dbReference>
<dbReference type="EMBL" id="NFEZ01000004">
    <property type="protein sequence ID" value="PLT44297.1"/>
    <property type="molecule type" value="Genomic_DNA"/>
</dbReference>
<name>A0A2N5N1T1_9BACL</name>
<comment type="caution">
    <text evidence="1">The sequence shown here is derived from an EMBL/GenBank/DDBJ whole genome shotgun (WGS) entry which is preliminary data.</text>
</comment>
<organism evidence="1 2">
    <name type="scientific">Paenibacillus pasadenensis</name>
    <dbReference type="NCBI Taxonomy" id="217090"/>
    <lineage>
        <taxon>Bacteria</taxon>
        <taxon>Bacillati</taxon>
        <taxon>Bacillota</taxon>
        <taxon>Bacilli</taxon>
        <taxon>Bacillales</taxon>
        <taxon>Paenibacillaceae</taxon>
        <taxon>Paenibacillus</taxon>
    </lineage>
</organism>
<sequence>MICRKCAGAFRSARDKADNRLEPAFEQGETLQRIGFAHADCWFKWFDLAVFGGVKP</sequence>
<gene>
    <name evidence="1" type="ORF">B8V81_2728</name>
</gene>
<dbReference type="RefSeq" id="WP_156876716.1">
    <property type="nucleotide sequence ID" value="NZ_BIMM01000045.1"/>
</dbReference>
<accession>A0A2N5N1T1</accession>
<protein>
    <submittedName>
        <fullName evidence="1">Uncharacterized protein</fullName>
    </submittedName>
</protein>
<proteinExistence type="predicted"/>
<reference evidence="1 2" key="1">
    <citation type="submission" date="2017-05" db="EMBL/GenBank/DDBJ databases">
        <title>Functional genome analysis of Paenibacillus pasadenensis strain R16: insights on endophytic life style and antifungal activity.</title>
        <authorList>
            <person name="Passera A."/>
            <person name="Marcolungo L."/>
            <person name="Casati P."/>
            <person name="Brasca M."/>
            <person name="Quaglino F."/>
            <person name="Delledonne M."/>
        </authorList>
    </citation>
    <scope>NUCLEOTIDE SEQUENCE [LARGE SCALE GENOMIC DNA]</scope>
    <source>
        <strain evidence="1 2">R16</strain>
    </source>
</reference>
<keyword evidence="2" id="KW-1185">Reference proteome</keyword>